<feature type="non-terminal residue" evidence="1">
    <location>
        <position position="139"/>
    </location>
</feature>
<dbReference type="AlphaFoldDB" id="A0A6S7JAI0"/>
<organism evidence="1 2">
    <name type="scientific">Paramuricea clavata</name>
    <name type="common">Red gorgonian</name>
    <name type="synonym">Violescent sea-whip</name>
    <dbReference type="NCBI Taxonomy" id="317549"/>
    <lineage>
        <taxon>Eukaryota</taxon>
        <taxon>Metazoa</taxon>
        <taxon>Cnidaria</taxon>
        <taxon>Anthozoa</taxon>
        <taxon>Octocorallia</taxon>
        <taxon>Malacalcyonacea</taxon>
        <taxon>Plexauridae</taxon>
        <taxon>Paramuricea</taxon>
    </lineage>
</organism>
<accession>A0A6S7JAI0</accession>
<comment type="caution">
    <text evidence="1">The sequence shown here is derived from an EMBL/GenBank/DDBJ whole genome shotgun (WGS) entry which is preliminary data.</text>
</comment>
<name>A0A6S7JAI0_PARCT</name>
<dbReference type="EMBL" id="CACRXK020014976">
    <property type="protein sequence ID" value="CAB4027717.1"/>
    <property type="molecule type" value="Genomic_DNA"/>
</dbReference>
<dbReference type="InterPro" id="IPR043502">
    <property type="entry name" value="DNA/RNA_pol_sf"/>
</dbReference>
<dbReference type="OrthoDB" id="445826at2759"/>
<evidence type="ECO:0000313" key="2">
    <source>
        <dbReference type="Proteomes" id="UP001152795"/>
    </source>
</evidence>
<sequence length="139" mass="15918">MDQGLLTGSVFIDLRKAFDTIDQSVLLNKLTKYRINDLELKWFNNYLLQRSQVVWLGNVLSEQCQVLSGVLQGSILGPLLFVIFVNDLPSVFSKCQVLMYADDTVIYYASKTVPEIEQILTNEFACLCQWLLDNNLFLN</sequence>
<dbReference type="Proteomes" id="UP001152795">
    <property type="component" value="Unassembled WGS sequence"/>
</dbReference>
<dbReference type="PANTHER" id="PTHR33332">
    <property type="entry name" value="REVERSE TRANSCRIPTASE DOMAIN-CONTAINING PROTEIN"/>
    <property type="match status" value="1"/>
</dbReference>
<dbReference type="SUPFAM" id="SSF56672">
    <property type="entry name" value="DNA/RNA polymerases"/>
    <property type="match status" value="1"/>
</dbReference>
<proteinExistence type="predicted"/>
<dbReference type="PROSITE" id="PS50878">
    <property type="entry name" value="RT_POL"/>
    <property type="match status" value="1"/>
</dbReference>
<gene>
    <name evidence="1" type="ORF">PACLA_8A056882</name>
</gene>
<dbReference type="InterPro" id="IPR000477">
    <property type="entry name" value="RT_dom"/>
</dbReference>
<evidence type="ECO:0000313" key="1">
    <source>
        <dbReference type="EMBL" id="CAB4027717.1"/>
    </source>
</evidence>
<dbReference type="Pfam" id="PF00078">
    <property type="entry name" value="RVT_1"/>
    <property type="match status" value="1"/>
</dbReference>
<reference evidence="1" key="1">
    <citation type="submission" date="2020-04" db="EMBL/GenBank/DDBJ databases">
        <authorList>
            <person name="Alioto T."/>
            <person name="Alioto T."/>
            <person name="Gomez Garrido J."/>
        </authorList>
    </citation>
    <scope>NUCLEOTIDE SEQUENCE</scope>
    <source>
        <strain evidence="1">A484AB</strain>
    </source>
</reference>
<protein>
    <submittedName>
        <fullName evidence="1">Uncharacterized protein</fullName>
    </submittedName>
</protein>
<keyword evidence="2" id="KW-1185">Reference proteome</keyword>